<evidence type="ECO:0000256" key="2">
    <source>
        <dbReference type="ARBA" id="ARBA00012687"/>
    </source>
</evidence>
<dbReference type="RefSeq" id="WP_135574449.1">
    <property type="nucleotide sequence ID" value="NZ_RQGK01000037.1"/>
</dbReference>
<dbReference type="GO" id="GO:0008915">
    <property type="term" value="F:lipid-A-disaccharide synthase activity"/>
    <property type="evidence" value="ECO:0007669"/>
    <property type="project" value="UniProtKB-UniRule"/>
</dbReference>
<comment type="pathway">
    <text evidence="10">Bacterial outer membrane biogenesis; LPS lipid A biosynthesis.</text>
</comment>
<dbReference type="InterPro" id="IPR003835">
    <property type="entry name" value="Glyco_trans_19"/>
</dbReference>
<keyword evidence="8 10" id="KW-0443">Lipid metabolism</keyword>
<accession>A0A6N4QYS6</accession>
<comment type="catalytic activity">
    <reaction evidence="9 10">
        <text>a lipid X + a UDP-2-N,3-O-bis[(3R)-3-hydroxyacyl]-alpha-D-glucosamine = a lipid A disaccharide + UDP + H(+)</text>
        <dbReference type="Rhea" id="RHEA:67828"/>
        <dbReference type="ChEBI" id="CHEBI:15378"/>
        <dbReference type="ChEBI" id="CHEBI:58223"/>
        <dbReference type="ChEBI" id="CHEBI:137748"/>
        <dbReference type="ChEBI" id="CHEBI:176338"/>
        <dbReference type="ChEBI" id="CHEBI:176343"/>
        <dbReference type="EC" id="2.4.1.182"/>
    </reaction>
</comment>
<evidence type="ECO:0000256" key="3">
    <source>
        <dbReference type="ARBA" id="ARBA00020902"/>
    </source>
</evidence>
<dbReference type="PANTHER" id="PTHR30372">
    <property type="entry name" value="LIPID-A-DISACCHARIDE SYNTHASE"/>
    <property type="match status" value="1"/>
</dbReference>
<evidence type="ECO:0000256" key="4">
    <source>
        <dbReference type="ARBA" id="ARBA00022516"/>
    </source>
</evidence>
<dbReference type="GO" id="GO:0005543">
    <property type="term" value="F:phospholipid binding"/>
    <property type="evidence" value="ECO:0007669"/>
    <property type="project" value="TreeGrafter"/>
</dbReference>
<evidence type="ECO:0000256" key="11">
    <source>
        <dbReference type="SAM" id="MobiDB-lite"/>
    </source>
</evidence>
<sequence length="432" mass="49315">MATLRKSTLQSKKSSSPSASRRPAAPSKKEDPKILMLAGEHSGDLLGGELIRELKKNFPDLETFGVGGERMIEEGFTSIESMEELSIIGFSAILFKYRFLKALIGRLLNVAVERNCTHAILIDYPGFNLRLAKELKKLGITVIFYVSPQLWAWKFNRIYTIRDNIDLMLVLFPFEKEIYDKYGVPCEFVGHPLAVRLREKIRKEAAIPEPEDKTHFHSTITLMPGSRSGEIRRILNDLLETAGRLSDHYENEKKKIRFLLPNINQKEEVFILEQIELAKTKYPNLKIEYLFDRSLRAIEASDLVLVTSGTATLEVAYFEKPMIILYKVSMFTYVIGSLFIRTPHIGLVNILSGKEICRELVQAECTPPHIVEESIALLENKKYRSKTIDEIRKVKEALGSENSSRHASREITKLIKEISKRPVSERTEEQSG</sequence>
<comment type="function">
    <text evidence="1 10">Condensation of UDP-2,3-diacylglucosamine and 2,3-diacylglucosamine-1-phosphate to form lipid A disaccharide, a precursor of lipid A, a phosphorylated glycolipid that anchors the lipopolysaccharide to the outer membrane of the cell.</text>
</comment>
<evidence type="ECO:0000313" key="12">
    <source>
        <dbReference type="EMBL" id="TGL82617.1"/>
    </source>
</evidence>
<dbReference type="PANTHER" id="PTHR30372:SF4">
    <property type="entry name" value="LIPID-A-DISACCHARIDE SYNTHASE, MITOCHONDRIAL-RELATED"/>
    <property type="match status" value="1"/>
</dbReference>
<keyword evidence="4 10" id="KW-0444">Lipid biosynthesis</keyword>
<feature type="compositionally biased region" description="Low complexity" evidence="11">
    <location>
        <begin position="11"/>
        <end position="26"/>
    </location>
</feature>
<dbReference type="EMBL" id="RQGM01000055">
    <property type="protein sequence ID" value="TGL82617.1"/>
    <property type="molecule type" value="Genomic_DNA"/>
</dbReference>
<gene>
    <name evidence="10 12" type="primary">lpxB</name>
    <name evidence="12" type="ORF">EHQ83_13560</name>
</gene>
<dbReference type="AlphaFoldDB" id="A0A6N4QYS6"/>
<reference evidence="12 13" key="1">
    <citation type="journal article" date="2019" name="PLoS Negl. Trop. Dis.">
        <title>Revisiting the worldwide diversity of Leptospira species in the environment.</title>
        <authorList>
            <person name="Vincent A.T."/>
            <person name="Schiettekatte O."/>
            <person name="Bourhy P."/>
            <person name="Veyrier F.J."/>
            <person name="Picardeau M."/>
        </authorList>
    </citation>
    <scope>NUCLEOTIDE SEQUENCE [LARGE SCALE GENOMIC DNA]</scope>
    <source>
        <strain evidence="12 13">201702445</strain>
    </source>
</reference>
<keyword evidence="5 10" id="KW-0441">Lipid A biosynthesis</keyword>
<dbReference type="UniPathway" id="UPA00973"/>
<feature type="region of interest" description="Disordered" evidence="11">
    <location>
        <begin position="1"/>
        <end position="32"/>
    </location>
</feature>
<dbReference type="EC" id="2.4.1.182" evidence="2 10"/>
<dbReference type="SUPFAM" id="SSF53756">
    <property type="entry name" value="UDP-Glycosyltransferase/glycogen phosphorylase"/>
    <property type="match status" value="1"/>
</dbReference>
<dbReference type="GO" id="GO:0016020">
    <property type="term" value="C:membrane"/>
    <property type="evidence" value="ECO:0007669"/>
    <property type="project" value="GOC"/>
</dbReference>
<evidence type="ECO:0000256" key="7">
    <source>
        <dbReference type="ARBA" id="ARBA00022679"/>
    </source>
</evidence>
<dbReference type="HAMAP" id="MF_00392">
    <property type="entry name" value="LpxB"/>
    <property type="match status" value="1"/>
</dbReference>
<evidence type="ECO:0000256" key="8">
    <source>
        <dbReference type="ARBA" id="ARBA00023098"/>
    </source>
</evidence>
<evidence type="ECO:0000256" key="5">
    <source>
        <dbReference type="ARBA" id="ARBA00022556"/>
    </source>
</evidence>
<evidence type="ECO:0000256" key="9">
    <source>
        <dbReference type="ARBA" id="ARBA00048975"/>
    </source>
</evidence>
<keyword evidence="7 10" id="KW-0808">Transferase</keyword>
<evidence type="ECO:0000313" key="13">
    <source>
        <dbReference type="Proteomes" id="UP000297613"/>
    </source>
</evidence>
<feature type="compositionally biased region" description="Polar residues" evidence="11">
    <location>
        <begin position="1"/>
        <end position="10"/>
    </location>
</feature>
<evidence type="ECO:0000256" key="6">
    <source>
        <dbReference type="ARBA" id="ARBA00022676"/>
    </source>
</evidence>
<proteinExistence type="inferred from homology"/>
<comment type="caution">
    <text evidence="12">The sequence shown here is derived from an EMBL/GenBank/DDBJ whole genome shotgun (WGS) entry which is preliminary data.</text>
</comment>
<keyword evidence="6 10" id="KW-0328">Glycosyltransferase</keyword>
<dbReference type="Proteomes" id="UP000297613">
    <property type="component" value="Unassembled WGS sequence"/>
</dbReference>
<organism evidence="12 13">
    <name type="scientific">Leptospira yasudae</name>
    <dbReference type="NCBI Taxonomy" id="2202201"/>
    <lineage>
        <taxon>Bacteria</taxon>
        <taxon>Pseudomonadati</taxon>
        <taxon>Spirochaetota</taxon>
        <taxon>Spirochaetia</taxon>
        <taxon>Leptospirales</taxon>
        <taxon>Leptospiraceae</taxon>
        <taxon>Leptospira</taxon>
    </lineage>
</organism>
<dbReference type="Pfam" id="PF02684">
    <property type="entry name" value="LpxB"/>
    <property type="match status" value="1"/>
</dbReference>
<evidence type="ECO:0000256" key="10">
    <source>
        <dbReference type="HAMAP-Rule" id="MF_00392"/>
    </source>
</evidence>
<dbReference type="NCBIfam" id="TIGR00215">
    <property type="entry name" value="lpxB"/>
    <property type="match status" value="1"/>
</dbReference>
<evidence type="ECO:0000256" key="1">
    <source>
        <dbReference type="ARBA" id="ARBA00002056"/>
    </source>
</evidence>
<dbReference type="GO" id="GO:0009245">
    <property type="term" value="P:lipid A biosynthetic process"/>
    <property type="evidence" value="ECO:0007669"/>
    <property type="project" value="UniProtKB-UniRule"/>
</dbReference>
<protein>
    <recommendedName>
        <fullName evidence="3 10">Lipid-A-disaccharide synthase</fullName>
        <ecNumber evidence="2 10">2.4.1.182</ecNumber>
    </recommendedName>
</protein>
<name>A0A6N4QYS6_9LEPT</name>
<comment type="similarity">
    <text evidence="10">Belongs to the LpxB family.</text>
</comment>